<dbReference type="EMBL" id="GG685423">
    <property type="protein sequence ID" value="EEQ99815.1"/>
    <property type="molecule type" value="Genomic_DNA"/>
</dbReference>
<sequence>MMQKSAGGSSSLPEMISEFALYIGKRELSLDCPREQVLVSPSPSYIFVMGDSLCGVYPGPTGVHIREPLNRGEEVMVLYPGFEASTRAVYYHHGSQLFVLCEDNRKLIRYDLRSTPGPSSTSVKLLGLPESRLINSNDKGAEMVCTDDFVFFLFGSKYLFCIDRQNVSDGAQAKLIWTARAGEARKCHMLVDPEQPLRVRLVIPVFRSLPSNLVTLELQNRREPLFFKKVMEKHLSIQTASASAVGVYDVLPVGCYNLAVSKTPSNGYHRVVTLCDRSFRALGPDATLFRYDTSYEPRRQQLVCGERDVIYSMEEGGQFRCSYDHCECAGDLSDDDDDDVELVRKKKRCKRETGTPCLISAYYISKK</sequence>
<dbReference type="Proteomes" id="UP000007800">
    <property type="component" value="Unassembled WGS sequence"/>
</dbReference>
<dbReference type="RefSeq" id="XP_002767098.1">
    <property type="nucleotide sequence ID" value="XM_002767052.1"/>
</dbReference>
<keyword evidence="2" id="KW-1185">Reference proteome</keyword>
<organism evidence="2">
    <name type="scientific">Perkinsus marinus (strain ATCC 50983 / TXsc)</name>
    <dbReference type="NCBI Taxonomy" id="423536"/>
    <lineage>
        <taxon>Eukaryota</taxon>
        <taxon>Sar</taxon>
        <taxon>Alveolata</taxon>
        <taxon>Perkinsozoa</taxon>
        <taxon>Perkinsea</taxon>
        <taxon>Perkinsida</taxon>
        <taxon>Perkinsidae</taxon>
        <taxon>Perkinsus</taxon>
    </lineage>
</organism>
<evidence type="ECO:0000313" key="2">
    <source>
        <dbReference type="Proteomes" id="UP000007800"/>
    </source>
</evidence>
<gene>
    <name evidence="1" type="ORF">Pmar_PMAR020273</name>
</gene>
<accession>C5LU17</accession>
<name>C5LU17_PERM5</name>
<dbReference type="GeneID" id="9051830"/>
<dbReference type="OMA" id="CECAGDL"/>
<dbReference type="AlphaFoldDB" id="C5LU17"/>
<reference evidence="1 2" key="1">
    <citation type="submission" date="2008-07" db="EMBL/GenBank/DDBJ databases">
        <authorList>
            <person name="El-Sayed N."/>
            <person name="Caler E."/>
            <person name="Inman J."/>
            <person name="Amedeo P."/>
            <person name="Hass B."/>
            <person name="Wortman J."/>
        </authorList>
    </citation>
    <scope>NUCLEOTIDE SEQUENCE [LARGE SCALE GENOMIC DNA]</scope>
    <source>
        <strain evidence="2">ATCC 50983 / TXsc</strain>
    </source>
</reference>
<proteinExistence type="predicted"/>
<dbReference type="OrthoDB" id="444644at2759"/>
<evidence type="ECO:0000313" key="1">
    <source>
        <dbReference type="EMBL" id="EEQ99815.1"/>
    </source>
</evidence>
<dbReference type="InParanoid" id="C5LU17"/>
<protein>
    <submittedName>
        <fullName evidence="1">Uncharacterized protein</fullName>
    </submittedName>
</protein>